<accession>A0A8I6RHZ2</accession>
<evidence type="ECO:0000256" key="3">
    <source>
        <dbReference type="ARBA" id="ARBA00022448"/>
    </source>
</evidence>
<keyword evidence="6" id="KW-0472">Membrane</keyword>
<keyword evidence="10" id="KW-1185">Reference proteome</keyword>
<evidence type="ECO:0000256" key="4">
    <source>
        <dbReference type="ARBA" id="ARBA00022927"/>
    </source>
</evidence>
<dbReference type="PANTHER" id="PTHR15813:SF9">
    <property type="entry name" value="PX DOMAIN-CONTAINING PROTEIN"/>
    <property type="match status" value="1"/>
</dbReference>
<evidence type="ECO:0000313" key="10">
    <source>
        <dbReference type="Proteomes" id="UP000494040"/>
    </source>
</evidence>
<keyword evidence="4" id="KW-0653">Protein transport</keyword>
<evidence type="ECO:0000259" key="8">
    <source>
        <dbReference type="PROSITE" id="PS50195"/>
    </source>
</evidence>
<dbReference type="EnsemblMetazoa" id="XM_014388160.2">
    <property type="protein sequence ID" value="XP_014243646.1"/>
    <property type="gene ID" value="LOC106663356"/>
</dbReference>
<dbReference type="Proteomes" id="UP000494040">
    <property type="component" value="Unassembled WGS sequence"/>
</dbReference>
<dbReference type="GO" id="GO:0030659">
    <property type="term" value="C:cytoplasmic vesicle membrane"/>
    <property type="evidence" value="ECO:0007669"/>
    <property type="project" value="UniProtKB-SubCell"/>
</dbReference>
<keyword evidence="3" id="KW-0813">Transport</keyword>
<evidence type="ECO:0000256" key="6">
    <source>
        <dbReference type="ARBA" id="ARBA00023136"/>
    </source>
</evidence>
<name>A0A8I6RHZ2_CIMLE</name>
<evidence type="ECO:0000256" key="7">
    <source>
        <dbReference type="ARBA" id="ARBA00023329"/>
    </source>
</evidence>
<dbReference type="GO" id="GO:1901981">
    <property type="term" value="F:phosphatidylinositol phosphate binding"/>
    <property type="evidence" value="ECO:0007669"/>
    <property type="project" value="TreeGrafter"/>
</dbReference>
<dbReference type="OMA" id="IQVCARE"/>
<keyword evidence="5" id="KW-0446">Lipid-binding</keyword>
<dbReference type="Pfam" id="PF00787">
    <property type="entry name" value="PX"/>
    <property type="match status" value="1"/>
</dbReference>
<keyword evidence="7" id="KW-0968">Cytoplasmic vesicle</keyword>
<reference evidence="9" key="1">
    <citation type="submission" date="2022-01" db="UniProtKB">
        <authorList>
            <consortium name="EnsemblMetazoa"/>
        </authorList>
    </citation>
    <scope>IDENTIFICATION</scope>
</reference>
<dbReference type="InterPro" id="IPR052467">
    <property type="entry name" value="Sorting_nexin_PX-domain"/>
</dbReference>
<dbReference type="Gene3D" id="3.30.1520.10">
    <property type="entry name" value="Phox-like domain"/>
    <property type="match status" value="1"/>
</dbReference>
<comment type="subcellular location">
    <subcellularLocation>
        <location evidence="1">Cytoplasmic vesicle membrane</location>
        <topology evidence="1">Peripheral membrane protein</topology>
        <orientation evidence="1">Cytoplasmic side</orientation>
    </subcellularLocation>
</comment>
<dbReference type="PROSITE" id="PS50195">
    <property type="entry name" value="PX"/>
    <property type="match status" value="1"/>
</dbReference>
<dbReference type="AlphaFoldDB" id="A0A8I6RHZ2"/>
<evidence type="ECO:0000256" key="2">
    <source>
        <dbReference type="ARBA" id="ARBA00010883"/>
    </source>
</evidence>
<dbReference type="InterPro" id="IPR001683">
    <property type="entry name" value="PX_dom"/>
</dbReference>
<dbReference type="GeneID" id="106663356"/>
<organism evidence="9 10">
    <name type="scientific">Cimex lectularius</name>
    <name type="common">Bed bug</name>
    <name type="synonym">Acanthia lectularia</name>
    <dbReference type="NCBI Taxonomy" id="79782"/>
    <lineage>
        <taxon>Eukaryota</taxon>
        <taxon>Metazoa</taxon>
        <taxon>Ecdysozoa</taxon>
        <taxon>Arthropoda</taxon>
        <taxon>Hexapoda</taxon>
        <taxon>Insecta</taxon>
        <taxon>Pterygota</taxon>
        <taxon>Neoptera</taxon>
        <taxon>Paraneoptera</taxon>
        <taxon>Hemiptera</taxon>
        <taxon>Heteroptera</taxon>
        <taxon>Panheteroptera</taxon>
        <taxon>Cimicomorpha</taxon>
        <taxon>Cimicidae</taxon>
        <taxon>Cimex</taxon>
    </lineage>
</organism>
<feature type="domain" description="PX" evidence="8">
    <location>
        <begin position="30"/>
        <end position="158"/>
    </location>
</feature>
<proteinExistence type="inferred from homology"/>
<dbReference type="SUPFAM" id="SSF64268">
    <property type="entry name" value="PX domain"/>
    <property type="match status" value="1"/>
</dbReference>
<evidence type="ECO:0000256" key="1">
    <source>
        <dbReference type="ARBA" id="ARBA00004180"/>
    </source>
</evidence>
<dbReference type="KEGG" id="clec:106663356"/>
<evidence type="ECO:0000256" key="5">
    <source>
        <dbReference type="ARBA" id="ARBA00023121"/>
    </source>
</evidence>
<dbReference type="RefSeq" id="XP_014243646.1">
    <property type="nucleotide sequence ID" value="XM_014388160.2"/>
</dbReference>
<protein>
    <recommendedName>
        <fullName evidence="8">PX domain-containing protein</fullName>
    </recommendedName>
</protein>
<dbReference type="InterPro" id="IPR036871">
    <property type="entry name" value="PX_dom_sf"/>
</dbReference>
<dbReference type="PANTHER" id="PTHR15813">
    <property type="entry name" value="SORTING NEXIN-22 AND 24"/>
    <property type="match status" value="1"/>
</dbReference>
<dbReference type="GO" id="GO:0015031">
    <property type="term" value="P:protein transport"/>
    <property type="evidence" value="ECO:0007669"/>
    <property type="project" value="UniProtKB-KW"/>
</dbReference>
<sequence>MVLFNSQRFRKLSNLLLSLFFPASKVGTRIMMNDIYIPSYRLVQDTKPYYVYLIQVCARELGLFGTVEKRYSAFHSLHRELRKQFSTPPFPPKRIRCSQVRVLEQRRKELETYLQTMFHFVPSRNFVTNFLGLSLSSNHSVNSDNHHHQPIFKLENSMFTKRTGLPNIIKDGVLDALYGSANQVS</sequence>
<evidence type="ECO:0000313" key="9">
    <source>
        <dbReference type="EnsemblMetazoa" id="XP_014243646.1"/>
    </source>
</evidence>
<comment type="similarity">
    <text evidence="2">Belongs to the sorting nexin family.</text>
</comment>
<dbReference type="OrthoDB" id="93876at2759"/>